<dbReference type="EMBL" id="JBHSWB010000003">
    <property type="protein sequence ID" value="MFC6663351.1"/>
    <property type="molecule type" value="Genomic_DNA"/>
</dbReference>
<evidence type="ECO:0000313" key="1">
    <source>
        <dbReference type="EMBL" id="MFC6663351.1"/>
    </source>
</evidence>
<accession>A0ABW1ZSK4</accession>
<proteinExistence type="predicted"/>
<reference evidence="2" key="1">
    <citation type="journal article" date="2019" name="Int. J. Syst. Evol. Microbiol.">
        <title>The Global Catalogue of Microorganisms (GCM) 10K type strain sequencing project: providing services to taxonomists for standard genome sequencing and annotation.</title>
        <authorList>
            <consortium name="The Broad Institute Genomics Platform"/>
            <consortium name="The Broad Institute Genome Sequencing Center for Infectious Disease"/>
            <person name="Wu L."/>
            <person name="Ma J."/>
        </authorList>
    </citation>
    <scope>NUCLEOTIDE SEQUENCE [LARGE SCALE GENOMIC DNA]</scope>
    <source>
        <strain evidence="2">CCUG 63830</strain>
    </source>
</reference>
<name>A0ABW1ZSK4_9DEIO</name>
<organism evidence="1 2">
    <name type="scientific">Deinococcus multiflagellatus</name>
    <dbReference type="NCBI Taxonomy" id="1656887"/>
    <lineage>
        <taxon>Bacteria</taxon>
        <taxon>Thermotogati</taxon>
        <taxon>Deinococcota</taxon>
        <taxon>Deinococci</taxon>
        <taxon>Deinococcales</taxon>
        <taxon>Deinococcaceae</taxon>
        <taxon>Deinococcus</taxon>
    </lineage>
</organism>
<comment type="caution">
    <text evidence="1">The sequence shown here is derived from an EMBL/GenBank/DDBJ whole genome shotgun (WGS) entry which is preliminary data.</text>
</comment>
<protein>
    <submittedName>
        <fullName evidence="1">Uncharacterized protein</fullName>
    </submittedName>
</protein>
<sequence>MYPTLSSTMSTQDKLRRSWQGILTAHGGEIVQDSVWRPFEAVTGEVKVDLMSERATTSSSTGECIDTIDPVSGARGYVATSWGGTSRRTTESSALHFGSSALLEYRLRPGPGGEVILDVRLPEDRSPRTGQVTEQDTGWGRAPTWFTNACAPVESSPLSSVPLSGTDTLQEATMSLPLSAFSTERHWEARVTPAQLGYAPDDAGLSGTIVIRVELVDEP</sequence>
<evidence type="ECO:0000313" key="2">
    <source>
        <dbReference type="Proteomes" id="UP001596317"/>
    </source>
</evidence>
<gene>
    <name evidence="1" type="ORF">ACFP90_25275</name>
</gene>
<dbReference type="RefSeq" id="WP_380059148.1">
    <property type="nucleotide sequence ID" value="NZ_JBHSWB010000003.1"/>
</dbReference>
<keyword evidence="2" id="KW-1185">Reference proteome</keyword>
<dbReference type="Proteomes" id="UP001596317">
    <property type="component" value="Unassembled WGS sequence"/>
</dbReference>